<feature type="region of interest" description="Disordered" evidence="5">
    <location>
        <begin position="359"/>
        <end position="421"/>
    </location>
</feature>
<evidence type="ECO:0000256" key="5">
    <source>
        <dbReference type="SAM" id="MobiDB-lite"/>
    </source>
</evidence>
<evidence type="ECO:0000256" key="4">
    <source>
        <dbReference type="ARBA" id="ARBA00023136"/>
    </source>
</evidence>
<dbReference type="EMBL" id="JAACJK010000175">
    <property type="protein sequence ID" value="KAF5318992.1"/>
    <property type="molecule type" value="Genomic_DNA"/>
</dbReference>
<dbReference type="AlphaFoldDB" id="A0A8H5B9A4"/>
<evidence type="ECO:0000256" key="3">
    <source>
        <dbReference type="ARBA" id="ARBA00022989"/>
    </source>
</evidence>
<dbReference type="OrthoDB" id="3263296at2759"/>
<dbReference type="CDD" id="cd12087">
    <property type="entry name" value="TM_EGFR-like"/>
    <property type="match status" value="1"/>
</dbReference>
<gene>
    <name evidence="7" type="ORF">D9611_012692</name>
</gene>
<proteinExistence type="predicted"/>
<feature type="compositionally biased region" description="Basic and acidic residues" evidence="5">
    <location>
        <begin position="779"/>
        <end position="795"/>
    </location>
</feature>
<feature type="region of interest" description="Disordered" evidence="5">
    <location>
        <begin position="277"/>
        <end position="296"/>
    </location>
</feature>
<protein>
    <submittedName>
        <fullName evidence="7">Uncharacterized protein</fullName>
    </submittedName>
</protein>
<reference evidence="7 8" key="1">
    <citation type="journal article" date="2020" name="ISME J.">
        <title>Uncovering the hidden diversity of litter-decomposition mechanisms in mushroom-forming fungi.</title>
        <authorList>
            <person name="Floudas D."/>
            <person name="Bentzer J."/>
            <person name="Ahren D."/>
            <person name="Johansson T."/>
            <person name="Persson P."/>
            <person name="Tunlid A."/>
        </authorList>
    </citation>
    <scope>NUCLEOTIDE SEQUENCE [LARGE SCALE GENOMIC DNA]</scope>
    <source>
        <strain evidence="7 8">CBS 175.51</strain>
    </source>
</reference>
<keyword evidence="2 6" id="KW-0812">Transmembrane</keyword>
<feature type="region of interest" description="Disordered" evidence="5">
    <location>
        <begin position="437"/>
        <end position="460"/>
    </location>
</feature>
<feature type="compositionally biased region" description="Basic residues" evidence="5">
    <location>
        <begin position="1"/>
        <end position="21"/>
    </location>
</feature>
<dbReference type="GO" id="GO:0016020">
    <property type="term" value="C:membrane"/>
    <property type="evidence" value="ECO:0007669"/>
    <property type="project" value="UniProtKB-SubCell"/>
</dbReference>
<feature type="transmembrane region" description="Helical" evidence="6">
    <location>
        <begin position="206"/>
        <end position="228"/>
    </location>
</feature>
<organism evidence="7 8">
    <name type="scientific">Ephemerocybe angulata</name>
    <dbReference type="NCBI Taxonomy" id="980116"/>
    <lineage>
        <taxon>Eukaryota</taxon>
        <taxon>Fungi</taxon>
        <taxon>Dikarya</taxon>
        <taxon>Basidiomycota</taxon>
        <taxon>Agaricomycotina</taxon>
        <taxon>Agaricomycetes</taxon>
        <taxon>Agaricomycetidae</taxon>
        <taxon>Agaricales</taxon>
        <taxon>Agaricineae</taxon>
        <taxon>Psathyrellaceae</taxon>
        <taxon>Ephemerocybe</taxon>
    </lineage>
</organism>
<feature type="compositionally biased region" description="Polar residues" evidence="5">
    <location>
        <begin position="60"/>
        <end position="71"/>
    </location>
</feature>
<evidence type="ECO:0000256" key="6">
    <source>
        <dbReference type="SAM" id="Phobius"/>
    </source>
</evidence>
<keyword evidence="4 6" id="KW-0472">Membrane</keyword>
<evidence type="ECO:0000313" key="7">
    <source>
        <dbReference type="EMBL" id="KAF5318992.1"/>
    </source>
</evidence>
<keyword evidence="3 6" id="KW-1133">Transmembrane helix</keyword>
<accession>A0A8H5B9A4</accession>
<feature type="compositionally biased region" description="Low complexity" evidence="5">
    <location>
        <begin position="411"/>
        <end position="421"/>
    </location>
</feature>
<dbReference type="GO" id="GO:0071944">
    <property type="term" value="C:cell periphery"/>
    <property type="evidence" value="ECO:0007669"/>
    <property type="project" value="UniProtKB-ARBA"/>
</dbReference>
<feature type="compositionally biased region" description="Acidic residues" evidence="5">
    <location>
        <begin position="47"/>
        <end position="57"/>
    </location>
</feature>
<feature type="region of interest" description="Disordered" evidence="5">
    <location>
        <begin position="580"/>
        <end position="667"/>
    </location>
</feature>
<dbReference type="PANTHER" id="PTHR15549">
    <property type="entry name" value="PAIRED IMMUNOGLOBULIN-LIKE TYPE 2 RECEPTOR"/>
    <property type="match status" value="1"/>
</dbReference>
<dbReference type="Proteomes" id="UP000541558">
    <property type="component" value="Unassembled WGS sequence"/>
</dbReference>
<keyword evidence="8" id="KW-1185">Reference proteome</keyword>
<evidence type="ECO:0000256" key="1">
    <source>
        <dbReference type="ARBA" id="ARBA00004167"/>
    </source>
</evidence>
<feature type="compositionally biased region" description="Low complexity" evidence="5">
    <location>
        <begin position="499"/>
        <end position="509"/>
    </location>
</feature>
<feature type="region of interest" description="Disordered" evidence="5">
    <location>
        <begin position="779"/>
        <end position="808"/>
    </location>
</feature>
<dbReference type="PANTHER" id="PTHR15549:SF30">
    <property type="entry name" value="MID2 DOMAIN-CONTAINING PROTEIN"/>
    <property type="match status" value="1"/>
</dbReference>
<dbReference type="InterPro" id="IPR051694">
    <property type="entry name" value="Immunoregulatory_rcpt-like"/>
</dbReference>
<sequence>MSSHILRRRRTHSGLKKKRYQPAHLPGLHTLEPVNSSGPEVSKRQELEEDEEDDLDADLTSRQFGQGTSFTIPGMPLTDLFPPTLPGRPTTTDTTTSTTSTIPIPSSTIVTTTSTSSTPLTTVTSTTSSTTSPTTTTAPSTTALSTSQITTTPQITTAHTVVTEVDNATVVITSSFTRATSSTSAAAASSTGKTDTTGGSSNSGSIIGGIVAGVIAIAVLVLALVWFFRRRKRADLDDLQSFNPHDFRRSAVLINDDSLGGPGLSAGAGLARGFSFHSNGHESAHNGSSASPRPPTMIERKLAHTPVNGGYDTYPSSHGHEYPSNANYGFGAEVGAPTPYGINNGYGYAGYQNHQHVSGPPLHSYLPQSAPATGQVGEHNVQNPFMTPVLGYPNHSPFSPPMPQGNDLAHSADSALPSAEPPSAAVLAQVGGAPVLTRSISTRSTRPTHGKHGKSGQLSISIPRSAPVNATVVNGSVGEEEENKTETQIEYPVLKRQGSASSLSSSKNGSMKRNNSVKPVPPPLPIQEHIDELPSSDYVDLTRSSVSPFQAAQYAEISKRLNAEVPQGLPAAVATQMAKDRDLPPIPPTSPTVTAPIGSPDNLSPFADPTNGTQIKHTHTSRGSESVNSSISGVGPNELLDFPIPPPSPMALTSRHSHASMDSTSRSIVPAPTTHVRIDSLPPQLPEISLSSSARDGKYDSYLAAPGMMGLGTAKDSPIYPSGITAGASPLLGRFPVTPSPLGTTFGLDTPRTADISGGAVRAEQGVFRRLQEEEERKIMEEKAQKEKSKEKERPLTVYDEGDVYGGF</sequence>
<evidence type="ECO:0000313" key="8">
    <source>
        <dbReference type="Proteomes" id="UP000541558"/>
    </source>
</evidence>
<feature type="compositionally biased region" description="Polar residues" evidence="5">
    <location>
        <begin position="610"/>
        <end position="632"/>
    </location>
</feature>
<evidence type="ECO:0000256" key="2">
    <source>
        <dbReference type="ARBA" id="ARBA00022692"/>
    </source>
</evidence>
<name>A0A8H5B9A4_9AGAR</name>
<feature type="region of interest" description="Disordered" evidence="5">
    <location>
        <begin position="493"/>
        <end position="529"/>
    </location>
</feature>
<comment type="caution">
    <text evidence="7">The sequence shown here is derived from an EMBL/GenBank/DDBJ whole genome shotgun (WGS) entry which is preliminary data.</text>
</comment>
<comment type="subcellular location">
    <subcellularLocation>
        <location evidence="1">Membrane</location>
        <topology evidence="1">Single-pass membrane protein</topology>
    </subcellularLocation>
</comment>
<feature type="compositionally biased region" description="Low complexity" evidence="5">
    <location>
        <begin position="89"/>
        <end position="149"/>
    </location>
</feature>
<feature type="region of interest" description="Disordered" evidence="5">
    <location>
        <begin position="1"/>
        <end position="149"/>
    </location>
</feature>